<protein>
    <recommendedName>
        <fullName evidence="3">ATP-binding protein</fullName>
    </recommendedName>
</protein>
<evidence type="ECO:0000313" key="1">
    <source>
        <dbReference type="EMBL" id="SDA51806.1"/>
    </source>
</evidence>
<dbReference type="OrthoDB" id="784829at2"/>
<dbReference type="STRING" id="1165689.SAMN02927914_01037"/>
<evidence type="ECO:0008006" key="3">
    <source>
        <dbReference type="Google" id="ProtNLM"/>
    </source>
</evidence>
<dbReference type="RefSeq" id="WP_091575931.1">
    <property type="nucleotide sequence ID" value="NZ_FMXM01000003.1"/>
</dbReference>
<reference evidence="1 2" key="1">
    <citation type="submission" date="2016-10" db="EMBL/GenBank/DDBJ databases">
        <authorList>
            <person name="de Groot N.N."/>
        </authorList>
    </citation>
    <scope>NUCLEOTIDE SEQUENCE [LARGE SCALE GENOMIC DNA]</scope>
    <source>
        <strain evidence="1 2">CGMCC 1.12097</strain>
    </source>
</reference>
<dbReference type="Proteomes" id="UP000198588">
    <property type="component" value="Unassembled WGS sequence"/>
</dbReference>
<dbReference type="EMBL" id="FMXM01000003">
    <property type="protein sequence ID" value="SDA51806.1"/>
    <property type="molecule type" value="Genomic_DNA"/>
</dbReference>
<dbReference type="AlphaFoldDB" id="A0A1G5W2C1"/>
<sequence>MEDTAPQIPIGLVEAVLNTPQGAGLMAGGDTHLPALHFVGEVVPFTQDVQWIKEIAAGYLPSNYAGNTLDEIPKMVSDSVKKGYDAPSKGRGRSDGPSAAQLATMIISTSEMAIFHTPQGLAYVAITTPDGGTICHPVRSEAMKGWVRLRYYLATGKTLGRDALTEALDLLEAKAVYTAPEDNVYLRLGGRDGNIYFDLGQADGAQVKITPTGWSIVLDGLPRFHRPNGFGMQVRPERSGNLLELRDLLQLDDKNWVLVLAFLLISLKPAHPYMVLLLSGGHGSGKSKISELVKRIIDPNALEKFRLPKDEHTLAIQAAMAWMLVYDNTSAVRWDLSDAICAMLTGGGFSTRKYYTDDEQRMFKNARPAIINGIGEFASQHDLLDRAIAIKLPPMPAGTRLTEKAINARFEAILPGVLGSLFDIVSVALRRFDEVEPPTTVRMADAAQWLIAAEPATGLPEGTFLRALEASVKEVTIENTINHPLVLALFRLLDTLGPGRTYEGTMGDLHDKLRNEHGRLDPQLPQTASHLSNALQRLAHGMAEIGLKVELLNRTNSARPLRIWIEPTEHTPEPDKIKKRLW</sequence>
<accession>A0A1G5W2C1</accession>
<gene>
    <name evidence="1" type="ORF">SAMN02927914_01037</name>
</gene>
<proteinExistence type="predicted"/>
<evidence type="ECO:0000313" key="2">
    <source>
        <dbReference type="Proteomes" id="UP000198588"/>
    </source>
</evidence>
<name>A0A1G5W2C1_9HYPH</name>
<organism evidence="1 2">
    <name type="scientific">Mesorhizobium qingshengii</name>
    <dbReference type="NCBI Taxonomy" id="1165689"/>
    <lineage>
        <taxon>Bacteria</taxon>
        <taxon>Pseudomonadati</taxon>
        <taxon>Pseudomonadota</taxon>
        <taxon>Alphaproteobacteria</taxon>
        <taxon>Hyphomicrobiales</taxon>
        <taxon>Phyllobacteriaceae</taxon>
        <taxon>Mesorhizobium</taxon>
    </lineage>
</organism>